<dbReference type="RefSeq" id="XP_075080682.1">
    <property type="nucleotide sequence ID" value="XM_075224581.1"/>
</dbReference>
<reference evidence="1" key="1">
    <citation type="journal article" date="2014" name="Nat. Commun.">
        <title>The tobacco genome sequence and its comparison with those of tomato and potato.</title>
        <authorList>
            <person name="Sierro N."/>
            <person name="Battey J.N."/>
            <person name="Ouadi S."/>
            <person name="Bakaher N."/>
            <person name="Bovet L."/>
            <person name="Willig A."/>
            <person name="Goepfert S."/>
            <person name="Peitsch M.C."/>
            <person name="Ivanov N.V."/>
        </authorList>
    </citation>
    <scope>NUCLEOTIDE SEQUENCE [LARGE SCALE GENOMIC DNA]</scope>
</reference>
<keyword evidence="1" id="KW-1185">Reference proteome</keyword>
<accession>A0AC58S6R8</accession>
<reference evidence="2" key="2">
    <citation type="submission" date="2025-08" db="UniProtKB">
        <authorList>
            <consortium name="RefSeq"/>
        </authorList>
    </citation>
    <scope>IDENTIFICATION</scope>
    <source>
        <tissue evidence="2">Leaf</tissue>
    </source>
</reference>
<proteinExistence type="predicted"/>
<name>A0AC58S6R8_TOBAC</name>
<evidence type="ECO:0000313" key="1">
    <source>
        <dbReference type="Proteomes" id="UP000790787"/>
    </source>
</evidence>
<sequence>MSFLRTCFNGINTLSGLCILSVPYALSEGGWLSLIILFLVATLCCYTGLLLQKCMSASQTINTYADIGQFAFGKKGKILISTFMYLELYLVAVEFLILEGDNFQKLFPNANIHIGDLKIGGKETFVMLVALIILPTTWLRSLGLLAYVSLGGVLASIVLVCVVFWIGAVDGVGFQEKGILWILNIFFFTER</sequence>
<dbReference type="Proteomes" id="UP000790787">
    <property type="component" value="Chromosome 11"/>
</dbReference>
<protein>
    <submittedName>
        <fullName evidence="2">Amino acid transporter AVT1I-like</fullName>
    </submittedName>
</protein>
<evidence type="ECO:0000313" key="2">
    <source>
        <dbReference type="RefSeq" id="XP_075080682.1"/>
    </source>
</evidence>
<gene>
    <name evidence="2" type="primary">LOC142166155</name>
</gene>
<organism evidence="1 2">
    <name type="scientific">Nicotiana tabacum</name>
    <name type="common">Common tobacco</name>
    <dbReference type="NCBI Taxonomy" id="4097"/>
    <lineage>
        <taxon>Eukaryota</taxon>
        <taxon>Viridiplantae</taxon>
        <taxon>Streptophyta</taxon>
        <taxon>Embryophyta</taxon>
        <taxon>Tracheophyta</taxon>
        <taxon>Spermatophyta</taxon>
        <taxon>Magnoliopsida</taxon>
        <taxon>eudicotyledons</taxon>
        <taxon>Gunneridae</taxon>
        <taxon>Pentapetalae</taxon>
        <taxon>asterids</taxon>
        <taxon>lamiids</taxon>
        <taxon>Solanales</taxon>
        <taxon>Solanaceae</taxon>
        <taxon>Nicotianoideae</taxon>
        <taxon>Nicotianeae</taxon>
        <taxon>Nicotiana</taxon>
    </lineage>
</organism>